<dbReference type="Gene3D" id="1.10.3720.10">
    <property type="entry name" value="MetI-like"/>
    <property type="match status" value="1"/>
</dbReference>
<dbReference type="InterPro" id="IPR050809">
    <property type="entry name" value="UgpAE/MalFG_permease"/>
</dbReference>
<reference evidence="9 10" key="1">
    <citation type="submission" date="2019-04" db="EMBL/GenBank/DDBJ databases">
        <title>Cohnella sp. nov. isolated from preserved vegetables.</title>
        <authorList>
            <person name="Lin S.-Y."/>
            <person name="Hung M.-H."/>
            <person name="Young C.-C."/>
        </authorList>
    </citation>
    <scope>NUCLEOTIDE SEQUENCE [LARGE SCALE GENOMIC DNA]</scope>
    <source>
        <strain evidence="9 10">CC-MHH1044</strain>
    </source>
</reference>
<evidence type="ECO:0000313" key="10">
    <source>
        <dbReference type="Proteomes" id="UP000310636"/>
    </source>
</evidence>
<evidence type="ECO:0000313" key="9">
    <source>
        <dbReference type="EMBL" id="THF75507.1"/>
    </source>
</evidence>
<keyword evidence="3" id="KW-1003">Cell membrane</keyword>
<feature type="transmembrane region" description="Helical" evidence="7">
    <location>
        <begin position="7"/>
        <end position="29"/>
    </location>
</feature>
<comment type="subcellular location">
    <subcellularLocation>
        <location evidence="1 7">Cell membrane</location>
        <topology evidence="1 7">Multi-pass membrane protein</topology>
    </subcellularLocation>
</comment>
<dbReference type="PANTHER" id="PTHR43227">
    <property type="entry name" value="BLL4140 PROTEIN"/>
    <property type="match status" value="1"/>
</dbReference>
<dbReference type="SUPFAM" id="SSF161098">
    <property type="entry name" value="MetI-like"/>
    <property type="match status" value="1"/>
</dbReference>
<comment type="similarity">
    <text evidence="7">Belongs to the binding-protein-dependent transport system permease family.</text>
</comment>
<feature type="transmembrane region" description="Helical" evidence="7">
    <location>
        <begin position="199"/>
        <end position="221"/>
    </location>
</feature>
<dbReference type="OrthoDB" id="5174895at2"/>
<keyword evidence="5 7" id="KW-1133">Transmembrane helix</keyword>
<comment type="caution">
    <text evidence="9">The sequence shown here is derived from an EMBL/GenBank/DDBJ whole genome shotgun (WGS) entry which is preliminary data.</text>
</comment>
<dbReference type="Proteomes" id="UP000310636">
    <property type="component" value="Unassembled WGS sequence"/>
</dbReference>
<keyword evidence="2 7" id="KW-0813">Transport</keyword>
<feature type="domain" description="ABC transmembrane type-1" evidence="8">
    <location>
        <begin position="66"/>
        <end position="280"/>
    </location>
</feature>
<dbReference type="PROSITE" id="PS50928">
    <property type="entry name" value="ABC_TM1"/>
    <property type="match status" value="1"/>
</dbReference>
<protein>
    <submittedName>
        <fullName evidence="9">Sugar ABC transporter permease</fullName>
    </submittedName>
</protein>
<evidence type="ECO:0000256" key="4">
    <source>
        <dbReference type="ARBA" id="ARBA00022692"/>
    </source>
</evidence>
<gene>
    <name evidence="9" type="ORF">E6C55_21940</name>
</gene>
<keyword evidence="6 7" id="KW-0472">Membrane</keyword>
<name>A0A4S4BS18_9BACL</name>
<evidence type="ECO:0000256" key="5">
    <source>
        <dbReference type="ARBA" id="ARBA00022989"/>
    </source>
</evidence>
<feature type="transmembrane region" description="Helical" evidence="7">
    <location>
        <begin position="261"/>
        <end position="283"/>
    </location>
</feature>
<organism evidence="9 10">
    <name type="scientific">Cohnella fermenti</name>
    <dbReference type="NCBI Taxonomy" id="2565925"/>
    <lineage>
        <taxon>Bacteria</taxon>
        <taxon>Bacillati</taxon>
        <taxon>Bacillota</taxon>
        <taxon>Bacilli</taxon>
        <taxon>Bacillales</taxon>
        <taxon>Paenibacillaceae</taxon>
        <taxon>Cohnella</taxon>
    </lineage>
</organism>
<proteinExistence type="inferred from homology"/>
<accession>A0A4S4BS18</accession>
<dbReference type="RefSeq" id="WP_136371955.1">
    <property type="nucleotide sequence ID" value="NZ_SSOB01000031.1"/>
</dbReference>
<dbReference type="EMBL" id="SSOB01000031">
    <property type="protein sequence ID" value="THF75507.1"/>
    <property type="molecule type" value="Genomic_DNA"/>
</dbReference>
<feature type="transmembrane region" description="Helical" evidence="7">
    <location>
        <begin position="103"/>
        <end position="123"/>
    </location>
</feature>
<dbReference type="AlphaFoldDB" id="A0A4S4BS18"/>
<evidence type="ECO:0000256" key="1">
    <source>
        <dbReference type="ARBA" id="ARBA00004651"/>
    </source>
</evidence>
<evidence type="ECO:0000256" key="3">
    <source>
        <dbReference type="ARBA" id="ARBA00022475"/>
    </source>
</evidence>
<evidence type="ECO:0000256" key="2">
    <source>
        <dbReference type="ARBA" id="ARBA00022448"/>
    </source>
</evidence>
<feature type="transmembrane region" description="Helical" evidence="7">
    <location>
        <begin position="153"/>
        <end position="178"/>
    </location>
</feature>
<dbReference type="InterPro" id="IPR000515">
    <property type="entry name" value="MetI-like"/>
</dbReference>
<dbReference type="PANTHER" id="PTHR43227:SF11">
    <property type="entry name" value="BLL4140 PROTEIN"/>
    <property type="match status" value="1"/>
</dbReference>
<keyword evidence="4 7" id="KW-0812">Transmembrane</keyword>
<dbReference type="GO" id="GO:0055085">
    <property type="term" value="P:transmembrane transport"/>
    <property type="evidence" value="ECO:0007669"/>
    <property type="project" value="InterPro"/>
</dbReference>
<sequence>MQRKIYLSGLVFMAPITIIIFVFLVYPILQSMFYSLTDWTGVGGYRFIGLSNYTDIFKDEGFTDALKRTLFIGLTTAVLANLFGLFFAVLLDQSLKTKNVLRALFYIPNVIPTVVAAFVWRYILDSNTGMLNKGLVALFGEKGSILWLDSPDYVVYTIIGITVWAMWGPILIIYLAALQGVPHEMKEAMMIDGATKRQSFVHLTLPMIAPGITVNVLIGLANGLRIFDLPFALTGGGPAGASETLSVKIYRYAFSSTELSYGLSASFILTVIALVVTFFFIALSRKYEKGTIGG</sequence>
<feature type="transmembrane region" description="Helical" evidence="7">
    <location>
        <begin position="70"/>
        <end position="91"/>
    </location>
</feature>
<evidence type="ECO:0000256" key="6">
    <source>
        <dbReference type="ARBA" id="ARBA00023136"/>
    </source>
</evidence>
<dbReference type="Pfam" id="PF00528">
    <property type="entry name" value="BPD_transp_1"/>
    <property type="match status" value="1"/>
</dbReference>
<dbReference type="GO" id="GO:0005886">
    <property type="term" value="C:plasma membrane"/>
    <property type="evidence" value="ECO:0007669"/>
    <property type="project" value="UniProtKB-SubCell"/>
</dbReference>
<dbReference type="CDD" id="cd06261">
    <property type="entry name" value="TM_PBP2"/>
    <property type="match status" value="1"/>
</dbReference>
<evidence type="ECO:0000256" key="7">
    <source>
        <dbReference type="RuleBase" id="RU363032"/>
    </source>
</evidence>
<dbReference type="InterPro" id="IPR035906">
    <property type="entry name" value="MetI-like_sf"/>
</dbReference>
<evidence type="ECO:0000259" key="8">
    <source>
        <dbReference type="PROSITE" id="PS50928"/>
    </source>
</evidence>
<keyword evidence="10" id="KW-1185">Reference proteome</keyword>